<dbReference type="EMBL" id="CP129675">
    <property type="protein sequence ID" value="XDS45756.1"/>
    <property type="molecule type" value="Genomic_DNA"/>
</dbReference>
<dbReference type="EMBL" id="CP129682">
    <property type="protein sequence ID" value="XDS49463.1"/>
    <property type="molecule type" value="Genomic_DNA"/>
</dbReference>
<name>A0AB39UNY1_9BIFI</name>
<organism evidence="4">
    <name type="scientific">Bifidobacterium fermentum</name>
    <dbReference type="NCBI Taxonomy" id="3059035"/>
    <lineage>
        <taxon>Bacteria</taxon>
        <taxon>Bacillati</taxon>
        <taxon>Actinomycetota</taxon>
        <taxon>Actinomycetes</taxon>
        <taxon>Bifidobacteriales</taxon>
        <taxon>Bifidobacteriaceae</taxon>
        <taxon>Bifidobacterium</taxon>
    </lineage>
</organism>
<feature type="transmembrane region" description="Helical" evidence="1">
    <location>
        <begin position="25"/>
        <end position="48"/>
    </location>
</feature>
<dbReference type="RefSeq" id="WP_369341643.1">
    <property type="nucleotide sequence ID" value="NZ_CP129675.1"/>
</dbReference>
<reference evidence="4" key="1">
    <citation type="submission" date="2023-07" db="EMBL/GenBank/DDBJ databases">
        <title>Bifidobacterium aquikefiriaerophilum sp. nov. and Bifidobacterium eccum sp. nov., isolated from water kefir.</title>
        <authorList>
            <person name="Breselge S."/>
            <person name="Bellassi P."/>
            <person name="Barcenilla C."/>
            <person name="Alvarez-Ordonez A."/>
            <person name="Morelli L."/>
            <person name="Cotter P.D."/>
        </authorList>
    </citation>
    <scope>NUCLEOTIDE SEQUENCE</scope>
    <source>
        <strain evidence="4">WK012_4_13</strain>
        <strain evidence="3">WK013_4_14</strain>
        <strain evidence="2">WK048_4_13</strain>
    </source>
</reference>
<accession>A0AB39UNY1</accession>
<feature type="transmembrane region" description="Helical" evidence="1">
    <location>
        <begin position="250"/>
        <end position="269"/>
    </location>
</feature>
<feature type="transmembrane region" description="Helical" evidence="1">
    <location>
        <begin position="210"/>
        <end position="230"/>
    </location>
</feature>
<feature type="transmembrane region" description="Helical" evidence="1">
    <location>
        <begin position="92"/>
        <end position="111"/>
    </location>
</feature>
<keyword evidence="1" id="KW-0472">Membrane</keyword>
<feature type="transmembrane region" description="Helical" evidence="1">
    <location>
        <begin position="132"/>
        <end position="154"/>
    </location>
</feature>
<evidence type="ECO:0008006" key="5">
    <source>
        <dbReference type="Google" id="ProtNLM"/>
    </source>
</evidence>
<evidence type="ECO:0000313" key="4">
    <source>
        <dbReference type="EMBL" id="XDS50679.1"/>
    </source>
</evidence>
<evidence type="ECO:0000313" key="3">
    <source>
        <dbReference type="EMBL" id="XDS49463.1"/>
    </source>
</evidence>
<dbReference type="EMBL" id="CP129683">
    <property type="protein sequence ID" value="XDS50679.1"/>
    <property type="molecule type" value="Genomic_DNA"/>
</dbReference>
<dbReference type="KEGG" id="bfk:QN062_00195"/>
<keyword evidence="1" id="KW-0812">Transmembrane</keyword>
<keyword evidence="1" id="KW-1133">Transmembrane helix</keyword>
<gene>
    <name evidence="4" type="ORF">QN062_00195</name>
    <name evidence="3" type="ORF">QN216_04205</name>
    <name evidence="2" type="ORF">QN217_06245</name>
</gene>
<evidence type="ECO:0000313" key="2">
    <source>
        <dbReference type="EMBL" id="XDS45756.1"/>
    </source>
</evidence>
<feature type="transmembrane region" description="Helical" evidence="1">
    <location>
        <begin position="166"/>
        <end position="198"/>
    </location>
</feature>
<evidence type="ECO:0000256" key="1">
    <source>
        <dbReference type="SAM" id="Phobius"/>
    </source>
</evidence>
<dbReference type="AlphaFoldDB" id="A0AB39UNY1"/>
<protein>
    <recommendedName>
        <fullName evidence="5">ABC transporter permease</fullName>
    </recommendedName>
</protein>
<sequence length="282" mass="30277">MSATTVSQPKTIAMNRISPMLRLDFYRLFHTPLLYIMMAVAAVIPALVMTMSGASTTDASGKVVEPTIVYTNAFQLIAPQHPQYVISDFGDYANINMVYIFGGMLLAIFIGHDYMSGFVKNVFTVHSKKRDYVISKIAIGTFSMICMIGTYVLGSMVSGLLNGKSFSVSIVGLLLCLVAKVILALGFSSLFVLISVLFRRLLGISIVGSFFFGTGMLVMGAAAVLASMGLESLMGVFLYGAASGASLSSTWITVIVSLACSAAWALIYTQLSTFILNHRDLA</sequence>
<proteinExistence type="predicted"/>